<dbReference type="Proteomes" id="UP000290057">
    <property type="component" value="Chromosome"/>
</dbReference>
<evidence type="ECO:0000256" key="12">
    <source>
        <dbReference type="ARBA" id="ARBA00049878"/>
    </source>
</evidence>
<comment type="pathway">
    <text evidence="1">Cofactor biosynthesis; molybdopterin biosynthesis.</text>
</comment>
<dbReference type="InterPro" id="IPR003448">
    <property type="entry name" value="Mopterin_biosynth_MoaE"/>
</dbReference>
<dbReference type="UniPathway" id="UPA00344"/>
<dbReference type="CDD" id="cd00756">
    <property type="entry name" value="MoaE"/>
    <property type="match status" value="1"/>
</dbReference>
<evidence type="ECO:0000256" key="7">
    <source>
        <dbReference type="ARBA" id="ARBA00026066"/>
    </source>
</evidence>
<proteinExistence type="inferred from homology"/>
<keyword evidence="5" id="KW-0501">Molybdenum cofactor biosynthesis</keyword>
<dbReference type="GO" id="GO:0006777">
    <property type="term" value="P:Mo-molybdopterin cofactor biosynthetic process"/>
    <property type="evidence" value="ECO:0007669"/>
    <property type="project" value="UniProtKB-KW"/>
</dbReference>
<evidence type="ECO:0000313" key="13">
    <source>
        <dbReference type="EMBL" id="BBI20429.1"/>
    </source>
</evidence>
<evidence type="ECO:0000256" key="1">
    <source>
        <dbReference type="ARBA" id="ARBA00005046"/>
    </source>
</evidence>
<dbReference type="InterPro" id="IPR036563">
    <property type="entry name" value="MoaE_sf"/>
</dbReference>
<dbReference type="Gene3D" id="3.90.1170.40">
    <property type="entry name" value="Molybdopterin biosynthesis MoaE subunit"/>
    <property type="match status" value="1"/>
</dbReference>
<accession>A0A3T1CHG5</accession>
<dbReference type="AlphaFoldDB" id="A0A3T1CHG5"/>
<evidence type="ECO:0000256" key="5">
    <source>
        <dbReference type="ARBA" id="ARBA00023150"/>
    </source>
</evidence>
<organism evidence="13 14">
    <name type="scientific">Qipengyuania flava</name>
    <dbReference type="NCBI Taxonomy" id="192812"/>
    <lineage>
        <taxon>Bacteria</taxon>
        <taxon>Pseudomonadati</taxon>
        <taxon>Pseudomonadota</taxon>
        <taxon>Alphaproteobacteria</taxon>
        <taxon>Sphingomonadales</taxon>
        <taxon>Erythrobacteraceae</taxon>
        <taxon>Qipengyuania</taxon>
    </lineage>
</organism>
<evidence type="ECO:0000256" key="4">
    <source>
        <dbReference type="ARBA" id="ARBA00013858"/>
    </source>
</evidence>
<sequence>MARLRLESPLDVRLMDRGLSVGEALAAFNAAQGGAGAIVSMLGKVRPDDDVKALELTHYEPLTLPGIQVLADTARNRFSLTGAVVWHRIGVMVPGEAIVLVATAALHRRDAFAAADYLMDHLKSAAWLWKRERRADGWHWIEPRSQDHADLARWK</sequence>
<comment type="catalytic activity">
    <reaction evidence="12">
        <text>2 [molybdopterin-synthase sulfur-carrier protein]-C-terminal-Gly-aminoethanethioate + cyclic pyranopterin phosphate + H2O = molybdopterin + 2 [molybdopterin-synthase sulfur-carrier protein]-C-terminal Gly-Gly + 2 H(+)</text>
        <dbReference type="Rhea" id="RHEA:26333"/>
        <dbReference type="Rhea" id="RHEA-COMP:12202"/>
        <dbReference type="Rhea" id="RHEA-COMP:19907"/>
        <dbReference type="ChEBI" id="CHEBI:15377"/>
        <dbReference type="ChEBI" id="CHEBI:15378"/>
        <dbReference type="ChEBI" id="CHEBI:58698"/>
        <dbReference type="ChEBI" id="CHEBI:59648"/>
        <dbReference type="ChEBI" id="CHEBI:90778"/>
        <dbReference type="ChEBI" id="CHEBI:232372"/>
        <dbReference type="EC" id="2.8.1.12"/>
    </reaction>
</comment>
<comment type="subunit">
    <text evidence="7">Heterotetramer of 2 MoaD subunits and 2 MoaE subunits. Also stable as homodimer. The enzyme changes between these two forms during catalysis.</text>
</comment>
<keyword evidence="14" id="KW-1185">Reference proteome</keyword>
<dbReference type="EMBL" id="AP019389">
    <property type="protein sequence ID" value="BBI20429.1"/>
    <property type="molecule type" value="Genomic_DNA"/>
</dbReference>
<comment type="similarity">
    <text evidence="2">Belongs to the MoaE family.</text>
</comment>
<dbReference type="GO" id="GO:0030366">
    <property type="term" value="F:molybdopterin synthase activity"/>
    <property type="evidence" value="ECO:0007669"/>
    <property type="project" value="UniProtKB-EC"/>
</dbReference>
<evidence type="ECO:0000256" key="3">
    <source>
        <dbReference type="ARBA" id="ARBA00011950"/>
    </source>
</evidence>
<dbReference type="SUPFAM" id="SSF54690">
    <property type="entry name" value="Molybdopterin synthase subunit MoaE"/>
    <property type="match status" value="1"/>
</dbReference>
<dbReference type="RefSeq" id="WP_232036774.1">
    <property type="nucleotide sequence ID" value="NZ_AP019389.1"/>
</dbReference>
<dbReference type="Pfam" id="PF02391">
    <property type="entry name" value="MoaE"/>
    <property type="match status" value="1"/>
</dbReference>
<evidence type="ECO:0000256" key="11">
    <source>
        <dbReference type="ARBA" id="ARBA00032474"/>
    </source>
</evidence>
<comment type="function">
    <text evidence="6">Converts molybdopterin precursor Z into molybdopterin. This requires the incorporation of two sulfur atoms into precursor Z to generate a dithiolene group. The sulfur is provided by MoaD.</text>
</comment>
<protein>
    <recommendedName>
        <fullName evidence="4">Molybdopterin synthase catalytic subunit</fullName>
        <ecNumber evidence="3">2.8.1.12</ecNumber>
    </recommendedName>
    <alternativeName>
        <fullName evidence="10">MPT synthase subunit 2</fullName>
    </alternativeName>
    <alternativeName>
        <fullName evidence="8">Molybdenum cofactor biosynthesis protein E</fullName>
    </alternativeName>
    <alternativeName>
        <fullName evidence="9">Molybdopterin-converting factor large subunit</fullName>
    </alternativeName>
    <alternativeName>
        <fullName evidence="11">Molybdopterin-converting factor subunit 2</fullName>
    </alternativeName>
</protein>
<evidence type="ECO:0000256" key="2">
    <source>
        <dbReference type="ARBA" id="ARBA00005426"/>
    </source>
</evidence>
<evidence type="ECO:0000313" key="14">
    <source>
        <dbReference type="Proteomes" id="UP000290057"/>
    </source>
</evidence>
<dbReference type="PANTHER" id="PTHR23404">
    <property type="entry name" value="MOLYBDOPTERIN SYNTHASE RELATED"/>
    <property type="match status" value="1"/>
</dbReference>
<gene>
    <name evidence="13" type="ORF">EKJ_12760</name>
</gene>
<evidence type="ECO:0000256" key="6">
    <source>
        <dbReference type="ARBA" id="ARBA00025448"/>
    </source>
</evidence>
<reference evidence="13 14" key="1">
    <citation type="submission" date="2019-01" db="EMBL/GenBank/DDBJ databases">
        <title>Complete genome sequence of Erythrobacter flavus KJ5.</title>
        <authorList>
            <person name="Kanesaki Y."/>
            <person name="Brotosudarmo T."/>
            <person name="Moriuchi R."/>
            <person name="Awai K."/>
        </authorList>
    </citation>
    <scope>NUCLEOTIDE SEQUENCE [LARGE SCALE GENOMIC DNA]</scope>
    <source>
        <strain evidence="13 14">KJ5</strain>
    </source>
</reference>
<evidence type="ECO:0000256" key="9">
    <source>
        <dbReference type="ARBA" id="ARBA00030407"/>
    </source>
</evidence>
<name>A0A3T1CHG5_9SPHN</name>
<evidence type="ECO:0000256" key="8">
    <source>
        <dbReference type="ARBA" id="ARBA00029745"/>
    </source>
</evidence>
<evidence type="ECO:0000256" key="10">
    <source>
        <dbReference type="ARBA" id="ARBA00030781"/>
    </source>
</evidence>
<dbReference type="EC" id="2.8.1.12" evidence="3"/>